<comment type="caution">
    <text evidence="3">The sequence shown here is derived from an EMBL/GenBank/DDBJ whole genome shotgun (WGS) entry which is preliminary data.</text>
</comment>
<reference evidence="3 4" key="2">
    <citation type="submission" date="2019-01" db="EMBL/GenBank/DDBJ databases">
        <title>The decoding of complex shrimp genome reveals the adaptation for benthos swimmer, frequently molting mechanism and breeding impact on genome.</title>
        <authorList>
            <person name="Sun Y."/>
            <person name="Gao Y."/>
            <person name="Yu Y."/>
        </authorList>
    </citation>
    <scope>NUCLEOTIDE SEQUENCE [LARGE SCALE GENOMIC DNA]</scope>
    <source>
        <tissue evidence="3">Muscle</tissue>
    </source>
</reference>
<feature type="signal peptide" evidence="2">
    <location>
        <begin position="1"/>
        <end position="22"/>
    </location>
</feature>
<keyword evidence="1" id="KW-1133">Transmembrane helix</keyword>
<reference evidence="3 4" key="1">
    <citation type="submission" date="2018-04" db="EMBL/GenBank/DDBJ databases">
        <authorList>
            <person name="Zhang X."/>
            <person name="Yuan J."/>
            <person name="Li F."/>
            <person name="Xiang J."/>
        </authorList>
    </citation>
    <scope>NUCLEOTIDE SEQUENCE [LARGE SCALE GENOMIC DNA]</scope>
    <source>
        <tissue evidence="3">Muscle</tissue>
    </source>
</reference>
<name>A0A423TET0_PENVA</name>
<evidence type="ECO:0000256" key="1">
    <source>
        <dbReference type="SAM" id="Phobius"/>
    </source>
</evidence>
<protein>
    <submittedName>
        <fullName evidence="3">Uncharacterized protein</fullName>
    </submittedName>
</protein>
<evidence type="ECO:0000313" key="4">
    <source>
        <dbReference type="Proteomes" id="UP000283509"/>
    </source>
</evidence>
<gene>
    <name evidence="3" type="ORF">C7M84_006478</name>
</gene>
<evidence type="ECO:0000313" key="3">
    <source>
        <dbReference type="EMBL" id="ROT74994.1"/>
    </source>
</evidence>
<accession>A0A423TET0</accession>
<proteinExistence type="predicted"/>
<organism evidence="3 4">
    <name type="scientific">Penaeus vannamei</name>
    <name type="common">Whiteleg shrimp</name>
    <name type="synonym">Litopenaeus vannamei</name>
    <dbReference type="NCBI Taxonomy" id="6689"/>
    <lineage>
        <taxon>Eukaryota</taxon>
        <taxon>Metazoa</taxon>
        <taxon>Ecdysozoa</taxon>
        <taxon>Arthropoda</taxon>
        <taxon>Crustacea</taxon>
        <taxon>Multicrustacea</taxon>
        <taxon>Malacostraca</taxon>
        <taxon>Eumalacostraca</taxon>
        <taxon>Eucarida</taxon>
        <taxon>Decapoda</taxon>
        <taxon>Dendrobranchiata</taxon>
        <taxon>Penaeoidea</taxon>
        <taxon>Penaeidae</taxon>
        <taxon>Penaeus</taxon>
    </lineage>
</organism>
<keyword evidence="1" id="KW-0812">Transmembrane</keyword>
<dbReference type="Proteomes" id="UP000283509">
    <property type="component" value="Unassembled WGS sequence"/>
</dbReference>
<sequence>MGHHVLLVVWTTIFLFSHASSALETLAAAESKAEAVFQDLGISREDFDGAVTATTRALISGDLVDAMTATAKTFSLVTHSSAARQYSSSSFDPVIGFALLGGIIVAALAAWLGYILASARRRKRDLDDLPQVLSLEQTAAILDCLARAEAKMMCLACEAAKPFGGCR</sequence>
<feature type="transmembrane region" description="Helical" evidence="1">
    <location>
        <begin position="94"/>
        <end position="117"/>
    </location>
</feature>
<dbReference type="EMBL" id="QCYY01001823">
    <property type="protein sequence ID" value="ROT74994.1"/>
    <property type="molecule type" value="Genomic_DNA"/>
</dbReference>
<keyword evidence="4" id="KW-1185">Reference proteome</keyword>
<keyword evidence="2" id="KW-0732">Signal</keyword>
<evidence type="ECO:0000256" key="2">
    <source>
        <dbReference type="SAM" id="SignalP"/>
    </source>
</evidence>
<keyword evidence="1" id="KW-0472">Membrane</keyword>
<feature type="chain" id="PRO_5019391828" evidence="2">
    <location>
        <begin position="23"/>
        <end position="167"/>
    </location>
</feature>
<dbReference type="AlphaFoldDB" id="A0A423TET0"/>